<evidence type="ECO:0000313" key="18">
    <source>
        <dbReference type="EMBL" id="MDH0566173.1"/>
    </source>
</evidence>
<dbReference type="InterPro" id="IPR022644">
    <property type="entry name" value="De-COase2_N"/>
</dbReference>
<comment type="pathway">
    <text evidence="12">Amine and polyamine biosynthesis; agmatine biosynthesis; agmatine from L-arginine: step 1/1.</text>
</comment>
<feature type="active site" description="Proton donor" evidence="14">
    <location>
        <position position="508"/>
    </location>
</feature>
<comment type="catalytic activity">
    <reaction evidence="12">
        <text>L-arginine + H(+) = agmatine + CO2</text>
        <dbReference type="Rhea" id="RHEA:17641"/>
        <dbReference type="ChEBI" id="CHEBI:15378"/>
        <dbReference type="ChEBI" id="CHEBI:16526"/>
        <dbReference type="ChEBI" id="CHEBI:32682"/>
        <dbReference type="ChEBI" id="CHEBI:58145"/>
        <dbReference type="EC" id="4.1.1.19"/>
    </reaction>
</comment>
<keyword evidence="7 12" id="KW-0460">Magnesium</keyword>
<dbReference type="Gene3D" id="1.20.58.930">
    <property type="match status" value="1"/>
</dbReference>
<dbReference type="Gene3D" id="2.40.37.10">
    <property type="entry name" value="Lyase, Ornithine Decarboxylase, Chain A, domain 1"/>
    <property type="match status" value="1"/>
</dbReference>
<dbReference type="Proteomes" id="UP000255303">
    <property type="component" value="Unassembled WGS sequence"/>
</dbReference>
<evidence type="ECO:0000259" key="17">
    <source>
        <dbReference type="Pfam" id="PF17944"/>
    </source>
</evidence>
<dbReference type="RefSeq" id="WP_074856131.1">
    <property type="nucleotide sequence ID" value="NZ_CAJQNA010000243.1"/>
</dbReference>
<dbReference type="SUPFAM" id="SSF50621">
    <property type="entry name" value="Alanine racemase C-terminal domain-like"/>
    <property type="match status" value="1"/>
</dbReference>
<dbReference type="EMBL" id="JAOCJE010000001">
    <property type="protein sequence ID" value="MDH1339890.1"/>
    <property type="molecule type" value="Genomic_DNA"/>
</dbReference>
<dbReference type="InterPro" id="IPR022657">
    <property type="entry name" value="De-COase2_CS"/>
</dbReference>
<dbReference type="GO" id="GO:0008792">
    <property type="term" value="F:arginine decarboxylase activity"/>
    <property type="evidence" value="ECO:0007669"/>
    <property type="project" value="UniProtKB-UniRule"/>
</dbReference>
<dbReference type="Pfam" id="PF17944">
    <property type="entry name" value="Arg_decarbox_C"/>
    <property type="match status" value="1"/>
</dbReference>
<dbReference type="Pfam" id="PF17810">
    <property type="entry name" value="Arg_decarb_HB"/>
    <property type="match status" value="1"/>
</dbReference>
<evidence type="ECO:0000256" key="3">
    <source>
        <dbReference type="ARBA" id="ARBA00002257"/>
    </source>
</evidence>
<sequence>MSARRTRKDDGSQWTVADSRSVYGIRHWGAGYFSINDAGRIEVRPNGPDSQPIDLYQQVDELRQSGLSLPLLVRFPDILQDRVRRLTGAFDASIERLEYQNRYTALYPIKVNQQEAVIENIIATQNVSIGLEAGSKPELLAVLALAPKGGTIVCNGYKDREFIRLALMGQKLGHNVFIVIEKESEVALVIEEAADLKVAPQIGLRVRLSSLASSKWADTGGEKSKFGLSAAQILSVVERFRAAGLDQGIRLLHFHMGSQIANIADYRKGFREAIRYYGELRAMGLPVDHIDVGGGLGVDYDGTHSRNASSINYDMQDYADAVVDMLKEFCDRQEIPHPHIFSESGRAMTAHHAVLLVQVTDVERHNDKVPEIDASVEQPEVLQVLIELLEDSDPEMVAETYWRATHYIEEVAAQYSAGKLSLAQKALAEQCYFAICRRLHNQLKARQRSHRAVLDELNDKLADKYICNFSVFQSLPDTWAIGQILPILPLSRLDEEPLRRAVLQDLTCDSDGKIRQYVDEQSIETSLPVHEIREGEDYVLGIFLVGAYQEILGDMHNLFGDTDSVNIYQGADGSVVHAGIETHDTIEDMLRYVHLSPEELMTHYRDKVASAKISARERTQFLDALRLGLTRSSYLAS</sequence>
<reference evidence="20 22" key="1">
    <citation type="submission" date="2018-04" db="EMBL/GenBank/DDBJ databases">
        <title>Pseudomonas sp. nov., isolated from mangrove soil.</title>
        <authorList>
            <person name="Chen C."/>
        </authorList>
    </citation>
    <scope>NUCLEOTIDE SEQUENCE [LARGE SCALE GENOMIC DNA]</scope>
    <source>
        <strain evidence="20 22">JCM 14246</strain>
    </source>
</reference>
<dbReference type="AlphaFoldDB" id="A0A2S7FRH5"/>
<evidence type="ECO:0000256" key="4">
    <source>
        <dbReference type="ARBA" id="ARBA00008357"/>
    </source>
</evidence>
<dbReference type="EMBL" id="JAOEET010000004">
    <property type="protein sequence ID" value="MDH0566173.1"/>
    <property type="molecule type" value="Genomic_DNA"/>
</dbReference>
<dbReference type="EMBL" id="QASO01000114">
    <property type="protein sequence ID" value="PTU77534.1"/>
    <property type="molecule type" value="Genomic_DNA"/>
</dbReference>
<proteinExistence type="inferred from homology"/>
<organism evidence="21 23">
    <name type="scientific">Ectopseudomonas oleovorans</name>
    <name type="common">Pseudomonas oleovorans</name>
    <dbReference type="NCBI Taxonomy" id="301"/>
    <lineage>
        <taxon>Bacteria</taxon>
        <taxon>Pseudomonadati</taxon>
        <taxon>Pseudomonadota</taxon>
        <taxon>Gammaproteobacteria</taxon>
        <taxon>Pseudomonadales</taxon>
        <taxon>Pseudomonadaceae</taxon>
        <taxon>Ectopseudomonas</taxon>
    </lineage>
</organism>
<keyword evidence="8 12" id="KW-0663">Pyridoxal phosphate</keyword>
<keyword evidence="11 12" id="KW-0456">Lyase</keyword>
<dbReference type="PROSITE" id="PS00879">
    <property type="entry name" value="ODR_DC_2_2"/>
    <property type="match status" value="1"/>
</dbReference>
<dbReference type="InterPro" id="IPR029066">
    <property type="entry name" value="PLP-binding_barrel"/>
</dbReference>
<feature type="domain" description="Orn/DAP/Arg decarboxylase 2 N-terminal" evidence="15">
    <location>
        <begin position="100"/>
        <end position="350"/>
    </location>
</feature>
<reference evidence="18" key="3">
    <citation type="submission" date="2022-09" db="EMBL/GenBank/DDBJ databases">
        <title>Intensive care unit water sources are persistently colonized with multi-drug resistant bacteria and are the site of extensive horizontal gene transfer of antibiotic resistance genes.</title>
        <authorList>
            <person name="Diorio-Toth L."/>
        </authorList>
    </citation>
    <scope>NUCLEOTIDE SEQUENCE</scope>
    <source>
        <strain evidence="19">GD03704</strain>
        <strain evidence="18">GD04000</strain>
    </source>
</reference>
<feature type="modified residue" description="N6-(pyridoxal phosphate)lysine" evidence="12 13">
    <location>
        <position position="110"/>
    </location>
</feature>
<dbReference type="InterPro" id="IPR009006">
    <property type="entry name" value="Ala_racemase/Decarboxylase_C"/>
</dbReference>
<feature type="binding site" evidence="12">
    <location>
        <begin position="290"/>
        <end position="300"/>
    </location>
    <ligand>
        <name>substrate</name>
    </ligand>
</feature>
<evidence type="ECO:0000256" key="1">
    <source>
        <dbReference type="ARBA" id="ARBA00001933"/>
    </source>
</evidence>
<keyword evidence="9 12" id="KW-0745">Spermidine biosynthesis</keyword>
<dbReference type="InterPro" id="IPR000183">
    <property type="entry name" value="Orn/DAP/Arg_de-COase"/>
</dbReference>
<dbReference type="NCBIfam" id="TIGR01273">
    <property type="entry name" value="speA"/>
    <property type="match status" value="1"/>
</dbReference>
<comment type="function">
    <text evidence="3 12">Catalyzes the biosynthesis of agmatine from arginine.</text>
</comment>
<evidence type="ECO:0000256" key="12">
    <source>
        <dbReference type="HAMAP-Rule" id="MF_01417"/>
    </source>
</evidence>
<dbReference type="InterPro" id="IPR041128">
    <property type="entry name" value="Arg_decarbox_C"/>
</dbReference>
<dbReference type="PIRSF" id="PIRSF001336">
    <property type="entry name" value="Arg_decrbxlase"/>
    <property type="match status" value="1"/>
</dbReference>
<comment type="similarity">
    <text evidence="4 12">Belongs to the Orn/Lys/Arg decarboxylase class-II family. SpeA subfamily.</text>
</comment>
<accession>A0A2S7FRH5</accession>
<dbReference type="InterPro" id="IPR002985">
    <property type="entry name" value="Arg_decrbxlase"/>
</dbReference>
<evidence type="ECO:0000256" key="14">
    <source>
        <dbReference type="PIRSR" id="PIRSR600183-50"/>
    </source>
</evidence>
<dbReference type="EC" id="4.1.1.19" evidence="12"/>
<dbReference type="GO" id="GO:0033388">
    <property type="term" value="P:putrescine biosynthetic process from arginine"/>
    <property type="evidence" value="ECO:0007669"/>
    <property type="project" value="TreeGrafter"/>
</dbReference>
<evidence type="ECO:0000259" key="16">
    <source>
        <dbReference type="Pfam" id="PF17810"/>
    </source>
</evidence>
<reference evidence="21 23" key="2">
    <citation type="submission" date="2018-06" db="EMBL/GenBank/DDBJ databases">
        <authorList>
            <consortium name="Pathogen Informatics"/>
            <person name="Doyle S."/>
        </authorList>
    </citation>
    <scope>NUCLEOTIDE SEQUENCE [LARGE SCALE GENOMIC DNA]</scope>
    <source>
        <strain evidence="21 23">NCTC10692</strain>
    </source>
</reference>
<dbReference type="Proteomes" id="UP001161697">
    <property type="component" value="Unassembled WGS sequence"/>
</dbReference>
<dbReference type="InterPro" id="IPR040634">
    <property type="entry name" value="Arg_decarb_HB"/>
</dbReference>
<dbReference type="EMBL" id="UGUV01000002">
    <property type="protein sequence ID" value="SUD51960.1"/>
    <property type="molecule type" value="Genomic_DNA"/>
</dbReference>
<comment type="cofactor">
    <cofactor evidence="1 12 13">
        <name>pyridoxal 5'-phosphate</name>
        <dbReference type="ChEBI" id="CHEBI:597326"/>
    </cofactor>
</comment>
<dbReference type="Gene3D" id="3.20.20.10">
    <property type="entry name" value="Alanine racemase"/>
    <property type="match status" value="1"/>
</dbReference>
<evidence type="ECO:0000256" key="2">
    <source>
        <dbReference type="ARBA" id="ARBA00001946"/>
    </source>
</evidence>
<dbReference type="PRINTS" id="PR01180">
    <property type="entry name" value="ARGDCRBXLASE"/>
</dbReference>
<accession>A0A379JU16</accession>
<keyword evidence="10 12" id="KW-0620">Polyamine biosynthesis</keyword>
<evidence type="ECO:0000256" key="8">
    <source>
        <dbReference type="ARBA" id="ARBA00022898"/>
    </source>
</evidence>
<protein>
    <recommendedName>
        <fullName evidence="12">Biosynthetic arginine decarboxylase</fullName>
        <shortName evidence="12">ADC</shortName>
        <ecNumber evidence="12">4.1.1.19</ecNumber>
    </recommendedName>
</protein>
<dbReference type="Proteomes" id="UP000244052">
    <property type="component" value="Unassembled WGS sequence"/>
</dbReference>
<dbReference type="FunFam" id="1.10.287.3440:FF:000002">
    <property type="entry name" value="Biosynthetic arginine decarboxylase"/>
    <property type="match status" value="1"/>
</dbReference>
<evidence type="ECO:0000256" key="9">
    <source>
        <dbReference type="ARBA" id="ARBA00023066"/>
    </source>
</evidence>
<evidence type="ECO:0000256" key="6">
    <source>
        <dbReference type="ARBA" id="ARBA00022793"/>
    </source>
</evidence>
<evidence type="ECO:0000256" key="11">
    <source>
        <dbReference type="ARBA" id="ARBA00023239"/>
    </source>
</evidence>
<evidence type="ECO:0000313" key="20">
    <source>
        <dbReference type="EMBL" id="PTU77534.1"/>
    </source>
</evidence>
<evidence type="ECO:0000313" key="21">
    <source>
        <dbReference type="EMBL" id="SUD51960.1"/>
    </source>
</evidence>
<keyword evidence="22" id="KW-1185">Reference proteome</keyword>
<dbReference type="GO" id="GO:0006527">
    <property type="term" value="P:L-arginine catabolic process"/>
    <property type="evidence" value="ECO:0007669"/>
    <property type="project" value="InterPro"/>
</dbReference>
<dbReference type="UniPathway" id="UPA00186">
    <property type="reaction ID" value="UER00284"/>
</dbReference>
<dbReference type="PANTHER" id="PTHR43295">
    <property type="entry name" value="ARGININE DECARBOXYLASE"/>
    <property type="match status" value="1"/>
</dbReference>
<gene>
    <name evidence="12 21" type="primary">speA</name>
    <name evidence="20" type="ORF">DBO86_19050</name>
    <name evidence="19" type="ORF">N5J11_11695</name>
    <name evidence="18" type="ORF">N7671_02625</name>
    <name evidence="21" type="ORF">NCTC10692_02425</name>
</gene>
<dbReference type="PRINTS" id="PR01179">
    <property type="entry name" value="ODADCRBXLASE"/>
</dbReference>
<evidence type="ECO:0000256" key="5">
    <source>
        <dbReference type="ARBA" id="ARBA00022723"/>
    </source>
</evidence>
<evidence type="ECO:0000313" key="23">
    <source>
        <dbReference type="Proteomes" id="UP000255303"/>
    </source>
</evidence>
<name>A0A2S7FRH5_ECTOL</name>
<dbReference type="PANTHER" id="PTHR43295:SF9">
    <property type="entry name" value="BIOSYNTHETIC ARGININE DECARBOXYLASE"/>
    <property type="match status" value="1"/>
</dbReference>
<dbReference type="FunFam" id="3.20.20.10:FF:000001">
    <property type="entry name" value="Biosynthetic arginine decarboxylase"/>
    <property type="match status" value="1"/>
</dbReference>
<evidence type="ECO:0000313" key="19">
    <source>
        <dbReference type="EMBL" id="MDH1339890.1"/>
    </source>
</evidence>
<dbReference type="NCBIfam" id="NF003763">
    <property type="entry name" value="PRK05354.1"/>
    <property type="match status" value="1"/>
</dbReference>
<comment type="cofactor">
    <cofactor evidence="2 12">
        <name>Mg(2+)</name>
        <dbReference type="ChEBI" id="CHEBI:18420"/>
    </cofactor>
</comment>
<keyword evidence="5 12" id="KW-0479">Metal-binding</keyword>
<dbReference type="HAMAP" id="MF_01417">
    <property type="entry name" value="SpeA"/>
    <property type="match status" value="1"/>
</dbReference>
<dbReference type="Gene3D" id="1.10.287.3440">
    <property type="match status" value="1"/>
</dbReference>
<accession>A0A2T5PII4</accession>
<feature type="domain" description="Arginine decarboxylase helical bundle" evidence="16">
    <location>
        <begin position="377"/>
        <end position="458"/>
    </location>
</feature>
<evidence type="ECO:0000313" key="22">
    <source>
        <dbReference type="Proteomes" id="UP000244052"/>
    </source>
</evidence>
<dbReference type="CDD" id="cd06830">
    <property type="entry name" value="PLPDE_III_ADC"/>
    <property type="match status" value="1"/>
</dbReference>
<evidence type="ECO:0000256" key="10">
    <source>
        <dbReference type="ARBA" id="ARBA00023115"/>
    </source>
</evidence>
<dbReference type="GO" id="GO:0008295">
    <property type="term" value="P:spermidine biosynthetic process"/>
    <property type="evidence" value="ECO:0007669"/>
    <property type="project" value="UniProtKB-UniRule"/>
</dbReference>
<feature type="domain" description="Arginine decarboxylase C-terminal helical" evidence="17">
    <location>
        <begin position="586"/>
        <end position="635"/>
    </location>
</feature>
<dbReference type="Pfam" id="PF02784">
    <property type="entry name" value="Orn_Arg_deC_N"/>
    <property type="match status" value="1"/>
</dbReference>
<dbReference type="SUPFAM" id="SSF51419">
    <property type="entry name" value="PLP-binding barrel"/>
    <property type="match status" value="1"/>
</dbReference>
<evidence type="ECO:0000256" key="13">
    <source>
        <dbReference type="PIRSR" id="PIRSR001336-50"/>
    </source>
</evidence>
<keyword evidence="6 12" id="KW-0210">Decarboxylase</keyword>
<dbReference type="Proteomes" id="UP001159292">
    <property type="component" value="Unassembled WGS sequence"/>
</dbReference>
<evidence type="ECO:0000256" key="7">
    <source>
        <dbReference type="ARBA" id="ARBA00022842"/>
    </source>
</evidence>
<dbReference type="GO" id="GO:0046872">
    <property type="term" value="F:metal ion binding"/>
    <property type="evidence" value="ECO:0007669"/>
    <property type="project" value="UniProtKB-KW"/>
</dbReference>
<evidence type="ECO:0000259" key="15">
    <source>
        <dbReference type="Pfam" id="PF02784"/>
    </source>
</evidence>